<dbReference type="GO" id="GO:0016740">
    <property type="term" value="F:transferase activity"/>
    <property type="evidence" value="ECO:0007669"/>
    <property type="project" value="UniProtKB-KW"/>
</dbReference>
<feature type="transmembrane region" description="Helical" evidence="1">
    <location>
        <begin position="443"/>
        <end position="466"/>
    </location>
</feature>
<accession>A0A3M7Q536</accession>
<keyword evidence="1" id="KW-0812">Transmembrane</keyword>
<reference evidence="2 3" key="1">
    <citation type="journal article" date="2018" name="Sci. Rep.">
        <title>Genomic signatures of local adaptation to the degree of environmental predictability in rotifers.</title>
        <authorList>
            <person name="Franch-Gras L."/>
            <person name="Hahn C."/>
            <person name="Garcia-Roger E.M."/>
            <person name="Carmona M.J."/>
            <person name="Serra M."/>
            <person name="Gomez A."/>
        </authorList>
    </citation>
    <scope>NUCLEOTIDE SEQUENCE [LARGE SCALE GENOMIC DNA]</scope>
    <source>
        <strain evidence="2">HYR1</strain>
    </source>
</reference>
<gene>
    <name evidence="2" type="ORF">BpHYR1_000364</name>
</gene>
<evidence type="ECO:0000313" key="2">
    <source>
        <dbReference type="EMBL" id="RNA06433.1"/>
    </source>
</evidence>
<feature type="transmembrane region" description="Helical" evidence="1">
    <location>
        <begin position="318"/>
        <end position="336"/>
    </location>
</feature>
<dbReference type="AlphaFoldDB" id="A0A3M7Q536"/>
<proteinExistence type="predicted"/>
<dbReference type="Proteomes" id="UP000276133">
    <property type="component" value="Unassembled WGS sequence"/>
</dbReference>
<dbReference type="EMBL" id="REGN01007389">
    <property type="protein sequence ID" value="RNA06433.1"/>
    <property type="molecule type" value="Genomic_DNA"/>
</dbReference>
<feature type="transmembrane region" description="Helical" evidence="1">
    <location>
        <begin position="288"/>
        <end position="306"/>
    </location>
</feature>
<comment type="caution">
    <text evidence="2">The sequence shown here is derived from an EMBL/GenBank/DDBJ whole genome shotgun (WGS) entry which is preliminary data.</text>
</comment>
<evidence type="ECO:0000313" key="3">
    <source>
        <dbReference type="Proteomes" id="UP000276133"/>
    </source>
</evidence>
<keyword evidence="1" id="KW-1133">Transmembrane helix</keyword>
<dbReference type="PANTHER" id="PTHR31061">
    <property type="entry name" value="LD22376P"/>
    <property type="match status" value="1"/>
</dbReference>
<organism evidence="2 3">
    <name type="scientific">Brachionus plicatilis</name>
    <name type="common">Marine rotifer</name>
    <name type="synonym">Brachionus muelleri</name>
    <dbReference type="NCBI Taxonomy" id="10195"/>
    <lineage>
        <taxon>Eukaryota</taxon>
        <taxon>Metazoa</taxon>
        <taxon>Spiralia</taxon>
        <taxon>Gnathifera</taxon>
        <taxon>Rotifera</taxon>
        <taxon>Eurotatoria</taxon>
        <taxon>Monogononta</taxon>
        <taxon>Pseudotrocha</taxon>
        <taxon>Ploima</taxon>
        <taxon>Brachionidae</taxon>
        <taxon>Brachionus</taxon>
    </lineage>
</organism>
<keyword evidence="3" id="KW-1185">Reference proteome</keyword>
<keyword evidence="1" id="KW-0472">Membrane</keyword>
<evidence type="ECO:0000256" key="1">
    <source>
        <dbReference type="SAM" id="Phobius"/>
    </source>
</evidence>
<sequence length="602" mass="70797">MTEKILAWIKERKERLPQSHRAKCLFILKSISPVFTNDWKCVDVKALLEVEAFNIDPFNQQIHLEYQFTECSECNLLYLSSLQPDPKNASRFIAYGEFDPNFSYQIQISQKNRQNQTERIFCPKFTYDQFDECGVYRISIDDKSNCSVINTVKPNNIYRVLYYGIPLILVILIGMNLIEKYYDRLKTILTRSRTEPKEEINLDCGKKVAKKKERFDSIDTFRGLSIIVMIFNQYGWGTFFYHCAWSGLNLSAFVFPWFLFIMGVSVPISMNSMLAKPDSKRLKIFYRIAYRSFKMFLIGFILVSSFDFKISEARIFGVLQRISICYFVIATLELVFWKPMDSIPETNNWKKYFRDLIFAIPHFVFIHLLILVWFLIVYLLPVPGCPTGYLGPGGNEYGGKYFNCSGGATGYIDKVILGYGHLYSELVISQKVYQIDRYEPEGIWGTLPSICLAYYGVVAGRILLFYKDPKKRLIYWSVWALITFLLFGVLCQFDLKNGWLPVTKNIWTYSFTLVTASSSFLIQAFFYILIEYKKLWTGAPFRHVGLNSIFIYICQSVFWFRFPVQWKVEWKHEEKFLQCIWGSFVWIMVSVYMYRKKIFINI</sequence>
<feature type="transmembrane region" description="Helical" evidence="1">
    <location>
        <begin position="507"/>
        <end position="529"/>
    </location>
</feature>
<feature type="transmembrane region" description="Helical" evidence="1">
    <location>
        <begin position="247"/>
        <end position="268"/>
    </location>
</feature>
<keyword evidence="2" id="KW-0808">Transferase</keyword>
<feature type="transmembrane region" description="Helical" evidence="1">
    <location>
        <begin position="575"/>
        <end position="594"/>
    </location>
</feature>
<name>A0A3M7Q536_BRAPC</name>
<protein>
    <submittedName>
        <fullName evidence="2">Heparan-alpha-glucosaminide N-acetyltransferase isoform X2</fullName>
    </submittedName>
</protein>
<dbReference type="PANTHER" id="PTHR31061:SF24">
    <property type="entry name" value="LD22376P"/>
    <property type="match status" value="1"/>
</dbReference>
<dbReference type="OrthoDB" id="2149840at2759"/>
<feature type="transmembrane region" description="Helical" evidence="1">
    <location>
        <begin position="160"/>
        <end position="178"/>
    </location>
</feature>
<feature type="transmembrane region" description="Helical" evidence="1">
    <location>
        <begin position="220"/>
        <end position="241"/>
    </location>
</feature>
<feature type="transmembrane region" description="Helical" evidence="1">
    <location>
        <begin position="541"/>
        <end position="560"/>
    </location>
</feature>
<feature type="transmembrane region" description="Helical" evidence="1">
    <location>
        <begin position="473"/>
        <end position="495"/>
    </location>
</feature>
<dbReference type="STRING" id="10195.A0A3M7Q536"/>
<feature type="transmembrane region" description="Helical" evidence="1">
    <location>
        <begin position="356"/>
        <end position="380"/>
    </location>
</feature>